<dbReference type="InterPro" id="IPR050090">
    <property type="entry name" value="Tyrosine_recombinase_XerCD"/>
</dbReference>
<dbReference type="PROSITE" id="PS51898">
    <property type="entry name" value="TYR_RECOMBINASE"/>
    <property type="match status" value="1"/>
</dbReference>
<accession>A0ABU3ML03</accession>
<sequence>MKDHDPRAAGMRPAPPALVSAVPSFADAAAAVAGWGDLPATRRRDLRSALTTAARLLERPPSAVPCDVAWLNETLFGKPPGAHHMGARGFGNMVSGLRTVLRRLDLHAPDQRTLEGMSPAWKTLLGHARQEAQAACLKQLARYCAGQGTEPDTMSDAVLAGWAAADRRLRLGADAGGRAAIVARAWNDAVTASGLALPRLRAPRRRTPYTLPFTDYPRSFQDDLERFGATLQPAVGAGLWRRSRVPGQKKRILRPRSVATRLFSIRQAAGLLVRGGVPAGEIRSLRDLVWPLERVELILDAIIARSTERRGGQVWTVAVALLRIAQLYAEDREHPLDAGTLATIKEWVDDTKPDPRAGLPPRVRERIRALTQPAAYARLLHEPARLMQLAKGQGLAPAEAARQARLAAMLEILTICPMRLSNLLGLRLDRHLRYLDHRGRRLTHLVIAGHEVKNGEPIEWPVPEESARLIERYIRSYRPGLAGADNPYLFPGTGDGPLSATAFSNHLKRHLWEVTGVEVNPHLMRSFAAWLHLRHHPEAIDEVRRILGHRSAETTMRHYILFEKEAAALRYDRNVLRLREETRGLALASRLSRRPAVRAGVGR</sequence>
<keyword evidence="4" id="KW-0233">DNA recombination</keyword>
<organism evidence="6 7">
    <name type="scientific">Roseomonas gilardii</name>
    <dbReference type="NCBI Taxonomy" id="257708"/>
    <lineage>
        <taxon>Bacteria</taxon>
        <taxon>Pseudomonadati</taxon>
        <taxon>Pseudomonadota</taxon>
        <taxon>Alphaproteobacteria</taxon>
        <taxon>Acetobacterales</taxon>
        <taxon>Roseomonadaceae</taxon>
        <taxon>Roseomonas</taxon>
    </lineage>
</organism>
<reference evidence="6 7" key="1">
    <citation type="journal article" date="2019" name="Microb. Pathog.">
        <title>Comparison of VITEK 2, MALDI-TOF MS, 16S rRNA gene sequencing, and whole-genome sequencing for identification of Roseomonas mucosa.</title>
        <authorList>
            <person name="Rudolph W.W."/>
            <person name="Gunzer F."/>
            <person name="Trauth M."/>
            <person name="Bunk B."/>
            <person name="Bigge R."/>
            <person name="Schrottner P."/>
        </authorList>
    </citation>
    <scope>NUCLEOTIDE SEQUENCE [LARGE SCALE GENOMIC DNA]</scope>
    <source>
        <strain evidence="6 7">DSM 103800</strain>
    </source>
</reference>
<gene>
    <name evidence="6" type="ORF">RQ831_19200</name>
</gene>
<evidence type="ECO:0000313" key="6">
    <source>
        <dbReference type="EMBL" id="MDT8333183.1"/>
    </source>
</evidence>
<dbReference type="InterPro" id="IPR002104">
    <property type="entry name" value="Integrase_catalytic"/>
</dbReference>
<keyword evidence="7" id="KW-1185">Reference proteome</keyword>
<evidence type="ECO:0000256" key="2">
    <source>
        <dbReference type="ARBA" id="ARBA00022908"/>
    </source>
</evidence>
<keyword evidence="2" id="KW-0229">DNA integration</keyword>
<evidence type="ECO:0000256" key="3">
    <source>
        <dbReference type="ARBA" id="ARBA00023125"/>
    </source>
</evidence>
<dbReference type="Proteomes" id="UP001258945">
    <property type="component" value="Unassembled WGS sequence"/>
</dbReference>
<dbReference type="InterPro" id="IPR013762">
    <property type="entry name" value="Integrase-like_cat_sf"/>
</dbReference>
<keyword evidence="3" id="KW-0238">DNA-binding</keyword>
<protein>
    <submittedName>
        <fullName evidence="6">Site-specific integrase</fullName>
    </submittedName>
</protein>
<evidence type="ECO:0000259" key="5">
    <source>
        <dbReference type="PROSITE" id="PS51898"/>
    </source>
</evidence>
<dbReference type="PANTHER" id="PTHR30349">
    <property type="entry name" value="PHAGE INTEGRASE-RELATED"/>
    <property type="match status" value="1"/>
</dbReference>
<proteinExistence type="inferred from homology"/>
<dbReference type="SUPFAM" id="SSF56349">
    <property type="entry name" value="DNA breaking-rejoining enzymes"/>
    <property type="match status" value="1"/>
</dbReference>
<comment type="caution">
    <text evidence="6">The sequence shown here is derived from an EMBL/GenBank/DDBJ whole genome shotgun (WGS) entry which is preliminary data.</text>
</comment>
<dbReference type="RefSeq" id="WP_314284387.1">
    <property type="nucleotide sequence ID" value="NZ_JAVVDO010000046.1"/>
</dbReference>
<dbReference type="CDD" id="cd00397">
    <property type="entry name" value="DNA_BRE_C"/>
    <property type="match status" value="1"/>
</dbReference>
<evidence type="ECO:0000313" key="7">
    <source>
        <dbReference type="Proteomes" id="UP001258945"/>
    </source>
</evidence>
<comment type="similarity">
    <text evidence="1">Belongs to the 'phage' integrase family.</text>
</comment>
<evidence type="ECO:0000256" key="4">
    <source>
        <dbReference type="ARBA" id="ARBA00023172"/>
    </source>
</evidence>
<dbReference type="PANTHER" id="PTHR30349:SF41">
    <property type="entry name" value="INTEGRASE_RECOMBINASE PROTEIN MJ0367-RELATED"/>
    <property type="match status" value="1"/>
</dbReference>
<feature type="domain" description="Tyr recombinase" evidence="5">
    <location>
        <begin position="371"/>
        <end position="572"/>
    </location>
</feature>
<dbReference type="Pfam" id="PF00589">
    <property type="entry name" value="Phage_integrase"/>
    <property type="match status" value="1"/>
</dbReference>
<dbReference type="EMBL" id="JAVVDO010000046">
    <property type="protein sequence ID" value="MDT8333183.1"/>
    <property type="molecule type" value="Genomic_DNA"/>
</dbReference>
<evidence type="ECO:0000256" key="1">
    <source>
        <dbReference type="ARBA" id="ARBA00008857"/>
    </source>
</evidence>
<dbReference type="InterPro" id="IPR011010">
    <property type="entry name" value="DNA_brk_join_enz"/>
</dbReference>
<dbReference type="Gene3D" id="1.10.443.10">
    <property type="entry name" value="Intergrase catalytic core"/>
    <property type="match status" value="1"/>
</dbReference>
<name>A0ABU3ML03_9PROT</name>